<protein>
    <submittedName>
        <fullName evidence="2">Tfp pilus assembly protein PilW</fullName>
    </submittedName>
</protein>
<keyword evidence="1" id="KW-0812">Transmembrane</keyword>
<keyword evidence="1" id="KW-1133">Transmembrane helix</keyword>
<accession>A0A1I1M2D8</accession>
<evidence type="ECO:0000313" key="2">
    <source>
        <dbReference type="EMBL" id="SFC76773.1"/>
    </source>
</evidence>
<dbReference type="STRING" id="402385.SAMN05421848_2718"/>
<evidence type="ECO:0000256" key="1">
    <source>
        <dbReference type="SAM" id="Phobius"/>
    </source>
</evidence>
<feature type="transmembrane region" description="Helical" evidence="1">
    <location>
        <begin position="20"/>
        <end position="38"/>
    </location>
</feature>
<proteinExistence type="predicted"/>
<dbReference type="Proteomes" id="UP000199046">
    <property type="component" value="Unassembled WGS sequence"/>
</dbReference>
<evidence type="ECO:0000313" key="3">
    <source>
        <dbReference type="Proteomes" id="UP000199046"/>
    </source>
</evidence>
<dbReference type="InterPro" id="IPR012902">
    <property type="entry name" value="N_methyl_site"/>
</dbReference>
<dbReference type="AlphaFoldDB" id="A0A1I1M2D8"/>
<keyword evidence="1" id="KW-0472">Membrane</keyword>
<sequence length="308" mass="33995">MLNAANSGHDQRGATLLEMMIAMALGLMVLSAVIALYMQTARSFHQQHAMADLQVRGRMATQLLSEELRRTGFWGEIMTPSRSAECSNMTKAVDIACALPVWGGTAEQARALGLVPKSATTLDDGTARPSAVVAVRYADHGNGTCLTLDAGASPPRQLTLEPPCQGDWHYRAGIYYLRMVDDVYSGERVPALYVNQRSASGNYSSTEIVRHVEAFEVEWGRDETGDGSVNRFYASDAVAGWKPADWDQVVAARIYIVMRSEKMAQPMPAREFLVAGRSIAFEADHYQRRLFVTTATLRNTRLRSAHEF</sequence>
<dbReference type="GO" id="GO:0043683">
    <property type="term" value="P:type IV pilus assembly"/>
    <property type="evidence" value="ECO:0007669"/>
    <property type="project" value="InterPro"/>
</dbReference>
<dbReference type="InterPro" id="IPR032092">
    <property type="entry name" value="PilW"/>
</dbReference>
<gene>
    <name evidence="2" type="ORF">SAMN05421848_2718</name>
</gene>
<dbReference type="EMBL" id="FOLY01000005">
    <property type="protein sequence ID" value="SFC76773.1"/>
    <property type="molecule type" value="Genomic_DNA"/>
</dbReference>
<keyword evidence="3" id="KW-1185">Reference proteome</keyword>
<dbReference type="Pfam" id="PF07963">
    <property type="entry name" value="N_methyl"/>
    <property type="match status" value="1"/>
</dbReference>
<reference evidence="3" key="1">
    <citation type="submission" date="2016-10" db="EMBL/GenBank/DDBJ databases">
        <authorList>
            <person name="Varghese N."/>
            <person name="Submissions S."/>
        </authorList>
    </citation>
    <scope>NUCLEOTIDE SEQUENCE [LARGE SCALE GENOMIC DNA]</scope>
    <source>
        <strain evidence="3">DSM 23439</strain>
    </source>
</reference>
<dbReference type="RefSeq" id="WP_090135062.1">
    <property type="nucleotide sequence ID" value="NZ_FOLY01000005.1"/>
</dbReference>
<dbReference type="OrthoDB" id="5296662at2"/>
<organism evidence="2 3">
    <name type="scientific">Kushneria avicenniae</name>
    <dbReference type="NCBI Taxonomy" id="402385"/>
    <lineage>
        <taxon>Bacteria</taxon>
        <taxon>Pseudomonadati</taxon>
        <taxon>Pseudomonadota</taxon>
        <taxon>Gammaproteobacteria</taxon>
        <taxon>Oceanospirillales</taxon>
        <taxon>Halomonadaceae</taxon>
        <taxon>Kushneria</taxon>
    </lineage>
</organism>
<name>A0A1I1M2D8_9GAMM</name>
<dbReference type="Pfam" id="PF16074">
    <property type="entry name" value="PilW"/>
    <property type="match status" value="1"/>
</dbReference>